<dbReference type="Proteomes" id="UP000318626">
    <property type="component" value="Chromosome"/>
</dbReference>
<evidence type="ECO:0000313" key="3">
    <source>
        <dbReference type="Proteomes" id="UP000318626"/>
    </source>
</evidence>
<gene>
    <name evidence="2" type="ORF">Pan97_24650</name>
</gene>
<dbReference type="KEGG" id="bvo:Pan97_24650"/>
<evidence type="ECO:0000256" key="1">
    <source>
        <dbReference type="SAM" id="MobiDB-lite"/>
    </source>
</evidence>
<reference evidence="3" key="1">
    <citation type="submission" date="2019-02" db="EMBL/GenBank/DDBJ databases">
        <title>Deep-cultivation of Planctomycetes and their phenomic and genomic characterization uncovers novel biology.</title>
        <authorList>
            <person name="Wiegand S."/>
            <person name="Jogler M."/>
            <person name="Boedeker C."/>
            <person name="Pinto D."/>
            <person name="Vollmers J."/>
            <person name="Rivas-Marin E."/>
            <person name="Kohn T."/>
            <person name="Peeters S.H."/>
            <person name="Heuer A."/>
            <person name="Rast P."/>
            <person name="Oberbeckmann S."/>
            <person name="Bunk B."/>
            <person name="Jeske O."/>
            <person name="Meyerdierks A."/>
            <person name="Storesund J.E."/>
            <person name="Kallscheuer N."/>
            <person name="Luecker S."/>
            <person name="Lage O.M."/>
            <person name="Pohl T."/>
            <person name="Merkel B.J."/>
            <person name="Hornburger P."/>
            <person name="Mueller R.-W."/>
            <person name="Bruemmer F."/>
            <person name="Labrenz M."/>
            <person name="Spormann A.M."/>
            <person name="Op den Camp H."/>
            <person name="Overmann J."/>
            <person name="Amann R."/>
            <person name="Jetten M.S.M."/>
            <person name="Mascher T."/>
            <person name="Medema M.H."/>
            <person name="Devos D.P."/>
            <person name="Kaster A.-K."/>
            <person name="Ovreas L."/>
            <person name="Rohde M."/>
            <person name="Galperin M.Y."/>
            <person name="Jogler C."/>
        </authorList>
    </citation>
    <scope>NUCLEOTIDE SEQUENCE [LARGE SCALE GENOMIC DNA]</scope>
    <source>
        <strain evidence="3">Pan97</strain>
    </source>
</reference>
<proteinExistence type="predicted"/>
<keyword evidence="3" id="KW-1185">Reference proteome</keyword>
<dbReference type="AlphaFoldDB" id="A0A518C877"/>
<feature type="region of interest" description="Disordered" evidence="1">
    <location>
        <begin position="159"/>
        <end position="190"/>
    </location>
</feature>
<protein>
    <submittedName>
        <fullName evidence="2">Uncharacterized protein</fullName>
    </submittedName>
</protein>
<name>A0A518C877_9BACT</name>
<accession>A0A518C877</accession>
<dbReference type="RefSeq" id="WP_144972808.1">
    <property type="nucleotide sequence ID" value="NZ_CP036289.1"/>
</dbReference>
<organism evidence="2 3">
    <name type="scientific">Bremerella volcania</name>
    <dbReference type="NCBI Taxonomy" id="2527984"/>
    <lineage>
        <taxon>Bacteria</taxon>
        <taxon>Pseudomonadati</taxon>
        <taxon>Planctomycetota</taxon>
        <taxon>Planctomycetia</taxon>
        <taxon>Pirellulales</taxon>
        <taxon>Pirellulaceae</taxon>
        <taxon>Bremerella</taxon>
    </lineage>
</organism>
<dbReference type="EMBL" id="CP036289">
    <property type="protein sequence ID" value="QDU75433.1"/>
    <property type="molecule type" value="Genomic_DNA"/>
</dbReference>
<sequence length="255" mass="28366">MNHLLFNDDGYTHEACITAEPGIHDALTFTYRPMTQEECDLVSQAIARQTSGASATRLLAQTIAVHVTSWSMPREISTDEIKQLVPSLFDKLYATIAGKRPSDPLPDTGQVPEAYREGVDLTNLIEGVALLLLHPGPASIDCDQCAAWIYDLETGQRQTVRTGPDRREVPQPRPAGVPTPCASCPKQNPTNARRLKLSTKNRQTYELWRRAKATHFHCVPNHLKRDPIVARNFAHLDDVAKQVQRLQRSTAGEPS</sequence>
<evidence type="ECO:0000313" key="2">
    <source>
        <dbReference type="EMBL" id="QDU75433.1"/>
    </source>
</evidence>
<dbReference type="OrthoDB" id="282698at2"/>